<evidence type="ECO:0000256" key="1">
    <source>
        <dbReference type="SAM" id="MobiDB-lite"/>
    </source>
</evidence>
<dbReference type="WBParaSite" id="DME_0000224501-mRNA-1">
    <property type="protein sequence ID" value="DME_0000224501-mRNA-1"/>
    <property type="gene ID" value="DME_0000224501"/>
</dbReference>
<feature type="region of interest" description="Disordered" evidence="1">
    <location>
        <begin position="318"/>
        <end position="340"/>
    </location>
</feature>
<dbReference type="PROSITE" id="PS50896">
    <property type="entry name" value="LISH"/>
    <property type="match status" value="1"/>
</dbReference>
<feature type="compositionally biased region" description="Low complexity" evidence="1">
    <location>
        <begin position="277"/>
        <end position="296"/>
    </location>
</feature>
<dbReference type="Proteomes" id="UP000274756">
    <property type="component" value="Unassembled WGS sequence"/>
</dbReference>
<proteinExistence type="predicted"/>
<evidence type="ECO:0000313" key="4">
    <source>
        <dbReference type="Proteomes" id="UP000274756"/>
    </source>
</evidence>
<reference evidence="2 4" key="2">
    <citation type="submission" date="2018-11" db="EMBL/GenBank/DDBJ databases">
        <authorList>
            <consortium name="Pathogen Informatics"/>
        </authorList>
    </citation>
    <scope>NUCLEOTIDE SEQUENCE [LARGE SCALE GENOMIC DNA]</scope>
</reference>
<feature type="compositionally biased region" description="Basic and acidic residues" evidence="1">
    <location>
        <begin position="121"/>
        <end position="148"/>
    </location>
</feature>
<dbReference type="AlphaFoldDB" id="A0A0N4U5U4"/>
<feature type="compositionally biased region" description="Polar residues" evidence="1">
    <location>
        <begin position="150"/>
        <end position="159"/>
    </location>
</feature>
<feature type="region of interest" description="Disordered" evidence="1">
    <location>
        <begin position="270"/>
        <end position="305"/>
    </location>
</feature>
<dbReference type="STRING" id="318479.A0A0N4U5U4"/>
<sequence length="383" mass="43592">MNDTCNLKDEIVDRLRKNGTLDRIQAELRSAIYLAIENDTNDICVREIDANKTAAFSIIYHYLRENRLLATAAVFEKECREVGPIVILNPEKLRNNATFFIKTDANERMELNSIRRQKTIEPHARNSSMEKTDEKSIKSAFDRTRDGTVETPSSASYSTRIPDPAPEIKKTSINDKETQNDPLISKNDTTVNVERKPFQEKDILKKTTKYDEFLVHKEEPTIEESKQTLKNEEKTKTLESKENKADFDWKLEAYTPKFPNSRITQMYSKLKNSQVPTNKTSSDSETSSFESSMTKTPPSKATPSKIVLPRKLPLLREANPSTTTNLPTITAKDSLASKSSTQLSKKFDAILHQSSTEEKDVEEDIAIEELIEPNDDDDKSISF</sequence>
<feature type="region of interest" description="Disordered" evidence="1">
    <location>
        <begin position="121"/>
        <end position="185"/>
    </location>
</feature>
<evidence type="ECO:0000313" key="5">
    <source>
        <dbReference type="WBParaSite" id="DME_0000224501-mRNA-1"/>
    </source>
</evidence>
<feature type="compositionally biased region" description="Polar residues" evidence="1">
    <location>
        <begin position="319"/>
        <end position="328"/>
    </location>
</feature>
<evidence type="ECO:0000313" key="3">
    <source>
        <dbReference type="Proteomes" id="UP000038040"/>
    </source>
</evidence>
<organism evidence="3 5">
    <name type="scientific">Dracunculus medinensis</name>
    <name type="common">Guinea worm</name>
    <dbReference type="NCBI Taxonomy" id="318479"/>
    <lineage>
        <taxon>Eukaryota</taxon>
        <taxon>Metazoa</taxon>
        <taxon>Ecdysozoa</taxon>
        <taxon>Nematoda</taxon>
        <taxon>Chromadorea</taxon>
        <taxon>Rhabditida</taxon>
        <taxon>Spirurina</taxon>
        <taxon>Dracunculoidea</taxon>
        <taxon>Dracunculidae</taxon>
        <taxon>Dracunculus</taxon>
    </lineage>
</organism>
<dbReference type="OrthoDB" id="2160638at2759"/>
<protein>
    <submittedName>
        <fullName evidence="5">LisH domain-containing protein</fullName>
    </submittedName>
</protein>
<dbReference type="EMBL" id="UYYG01001156">
    <property type="protein sequence ID" value="VDN56632.1"/>
    <property type="molecule type" value="Genomic_DNA"/>
</dbReference>
<name>A0A0N4U5U4_DRAME</name>
<gene>
    <name evidence="2" type="ORF">DME_LOCUS6605</name>
</gene>
<evidence type="ECO:0000313" key="2">
    <source>
        <dbReference type="EMBL" id="VDN56632.1"/>
    </source>
</evidence>
<dbReference type="InterPro" id="IPR006594">
    <property type="entry name" value="LisH"/>
</dbReference>
<feature type="compositionally biased region" description="Basic and acidic residues" evidence="1">
    <location>
        <begin position="166"/>
        <end position="179"/>
    </location>
</feature>
<keyword evidence="4" id="KW-1185">Reference proteome</keyword>
<accession>A0A0N4U5U4</accession>
<dbReference type="Proteomes" id="UP000038040">
    <property type="component" value="Unplaced"/>
</dbReference>
<reference evidence="5" key="1">
    <citation type="submission" date="2017-02" db="UniProtKB">
        <authorList>
            <consortium name="WormBaseParasite"/>
        </authorList>
    </citation>
    <scope>IDENTIFICATION</scope>
</reference>